<evidence type="ECO:0000313" key="2">
    <source>
        <dbReference type="Proteomes" id="UP001202328"/>
    </source>
</evidence>
<dbReference type="EMBL" id="JAJJMB010008785">
    <property type="protein sequence ID" value="KAI3920790.1"/>
    <property type="molecule type" value="Genomic_DNA"/>
</dbReference>
<gene>
    <name evidence="1" type="ORF">MKW98_005616</name>
</gene>
<sequence>MYPKKLKLDNLGTLQLTQTWHKYGTCPQGTIPVRRIGKDYPSTLLCKHRHPELSHFKASPNTLQPKDIRDGHEPVMEMISILLKLDGRAITIEIFAPTSIVLALCTHPQKSLLVAIFRKYPLSEETKKMKLSVYTRTKIVEIGGYKYKIFSWVIIQVLYSPSYQIPQQE</sequence>
<protein>
    <submittedName>
        <fullName evidence="1">Uncharacterized protein</fullName>
    </submittedName>
</protein>
<reference evidence="1" key="1">
    <citation type="submission" date="2022-04" db="EMBL/GenBank/DDBJ databases">
        <title>A functionally conserved STORR gene fusion in Papaver species that diverged 16.8 million years ago.</title>
        <authorList>
            <person name="Catania T."/>
        </authorList>
    </citation>
    <scope>NUCLEOTIDE SEQUENCE</scope>
    <source>
        <strain evidence="1">S-188037</strain>
    </source>
</reference>
<evidence type="ECO:0000313" key="1">
    <source>
        <dbReference type="EMBL" id="KAI3920790.1"/>
    </source>
</evidence>
<comment type="caution">
    <text evidence="1">The sequence shown here is derived from an EMBL/GenBank/DDBJ whole genome shotgun (WGS) entry which is preliminary data.</text>
</comment>
<proteinExistence type="predicted"/>
<accession>A0AAD4XIK6</accession>
<dbReference type="AlphaFoldDB" id="A0AAD4XIK6"/>
<name>A0AAD4XIK6_9MAGN</name>
<organism evidence="1 2">
    <name type="scientific">Papaver atlanticum</name>
    <dbReference type="NCBI Taxonomy" id="357466"/>
    <lineage>
        <taxon>Eukaryota</taxon>
        <taxon>Viridiplantae</taxon>
        <taxon>Streptophyta</taxon>
        <taxon>Embryophyta</taxon>
        <taxon>Tracheophyta</taxon>
        <taxon>Spermatophyta</taxon>
        <taxon>Magnoliopsida</taxon>
        <taxon>Ranunculales</taxon>
        <taxon>Papaveraceae</taxon>
        <taxon>Papaveroideae</taxon>
        <taxon>Papaver</taxon>
    </lineage>
</organism>
<dbReference type="Proteomes" id="UP001202328">
    <property type="component" value="Unassembled WGS sequence"/>
</dbReference>
<keyword evidence="2" id="KW-1185">Reference proteome</keyword>